<evidence type="ECO:0000313" key="9">
    <source>
        <dbReference type="Proteomes" id="UP000242875"/>
    </source>
</evidence>
<protein>
    <recommendedName>
        <fullName evidence="1">Protein AF-9 homolog</fullName>
    </recommendedName>
</protein>
<dbReference type="AlphaFoldDB" id="A0A261Y266"/>
<dbReference type="OrthoDB" id="1741717at2759"/>
<feature type="region of interest" description="Disordered" evidence="6">
    <location>
        <begin position="302"/>
        <end position="331"/>
    </location>
</feature>
<feature type="region of interest" description="Disordered" evidence="6">
    <location>
        <begin position="152"/>
        <end position="211"/>
    </location>
</feature>
<dbReference type="PROSITE" id="PS51037">
    <property type="entry name" value="YEATS"/>
    <property type="match status" value="1"/>
</dbReference>
<dbReference type="InterPro" id="IPR038704">
    <property type="entry name" value="YEAST_sf"/>
</dbReference>
<evidence type="ECO:0000256" key="1">
    <source>
        <dbReference type="ARBA" id="ARBA00022408"/>
    </source>
</evidence>
<accession>A0A261Y266</accession>
<dbReference type="PANTHER" id="PTHR47573:SF1">
    <property type="entry name" value="PROTEIN AF-9 HOMOLOG"/>
    <property type="match status" value="1"/>
</dbReference>
<keyword evidence="3" id="KW-0804">Transcription</keyword>
<evidence type="ECO:0000256" key="4">
    <source>
        <dbReference type="ARBA" id="ARBA00023242"/>
    </source>
</evidence>
<feature type="compositionally biased region" description="Low complexity" evidence="6">
    <location>
        <begin position="163"/>
        <end position="173"/>
    </location>
</feature>
<comment type="subcellular location">
    <subcellularLocation>
        <location evidence="5">Nucleus</location>
    </subcellularLocation>
</comment>
<proteinExistence type="predicted"/>
<feature type="compositionally biased region" description="Acidic residues" evidence="6">
    <location>
        <begin position="316"/>
        <end position="331"/>
    </location>
</feature>
<dbReference type="PANTHER" id="PTHR47573">
    <property type="entry name" value="PROTEIN AF-9 HOMOLOG"/>
    <property type="match status" value="1"/>
</dbReference>
<evidence type="ECO:0000313" key="8">
    <source>
        <dbReference type="EMBL" id="OZJ04683.1"/>
    </source>
</evidence>
<organism evidence="8 9">
    <name type="scientific">Bifiguratus adelaidae</name>
    <dbReference type="NCBI Taxonomy" id="1938954"/>
    <lineage>
        <taxon>Eukaryota</taxon>
        <taxon>Fungi</taxon>
        <taxon>Fungi incertae sedis</taxon>
        <taxon>Mucoromycota</taxon>
        <taxon>Mucoromycotina</taxon>
        <taxon>Endogonomycetes</taxon>
        <taxon>Endogonales</taxon>
        <taxon>Endogonales incertae sedis</taxon>
        <taxon>Bifiguratus</taxon>
    </lineage>
</organism>
<keyword evidence="9" id="KW-1185">Reference proteome</keyword>
<evidence type="ECO:0000259" key="7">
    <source>
        <dbReference type="PROSITE" id="PS51037"/>
    </source>
</evidence>
<dbReference type="Pfam" id="PF03366">
    <property type="entry name" value="YEATS"/>
    <property type="match status" value="1"/>
</dbReference>
<dbReference type="InterPro" id="IPR055129">
    <property type="entry name" value="YEATS_dom"/>
</dbReference>
<comment type="caution">
    <text evidence="8">The sequence shown here is derived from an EMBL/GenBank/DDBJ whole genome shotgun (WGS) entry which is preliminary data.</text>
</comment>
<sequence length="331" mass="37669">MAKAPNHDSVAVKYVKILTEQRINPDKPPDAESQDNYWRRWKLWIRPCNEKGRLINEKSTYIDHVAYQLHPSFGDRASQVIKKEPYEIAEEGWGEFDMRITFHFKKRFYEPQAVNFDLHFRKENYETTIPLTFVNPKPEFLALLQFTPVRPKTGGKTASKSVGGKTTPGAGKTTAKKTRAPARPGRRGSAASVKTAAQNKSKSERKMTNDEVQADGGIAEEEAISYVDIDEMAQRMRSLDTQALLQLRHVIDEYKDDITTKDEAREGEDSTWIMDLGSFPEGLLIKVWDFVSKDPALATEWTSAQVEPVKEHGREEEADESEVNSSSDDDW</sequence>
<evidence type="ECO:0000256" key="5">
    <source>
        <dbReference type="PROSITE-ProRule" id="PRU00376"/>
    </source>
</evidence>
<gene>
    <name evidence="8" type="ORF">BZG36_02546</name>
</gene>
<evidence type="ECO:0000256" key="2">
    <source>
        <dbReference type="ARBA" id="ARBA00023015"/>
    </source>
</evidence>
<evidence type="ECO:0000256" key="6">
    <source>
        <dbReference type="SAM" id="MobiDB-lite"/>
    </source>
</evidence>
<feature type="domain" description="YEATS" evidence="7">
    <location>
        <begin position="7"/>
        <end position="147"/>
    </location>
</feature>
<reference evidence="8 9" key="1">
    <citation type="journal article" date="2017" name="Mycologia">
        <title>Bifiguratus adelaidae, gen. et sp. nov., a new member of Mucoromycotina in endophytic and soil-dwelling habitats.</title>
        <authorList>
            <person name="Torres-Cruz T.J."/>
            <person name="Billingsley Tobias T.L."/>
            <person name="Almatruk M."/>
            <person name="Hesse C."/>
            <person name="Kuske C.R."/>
            <person name="Desiro A."/>
            <person name="Benucci G.M."/>
            <person name="Bonito G."/>
            <person name="Stajich J.E."/>
            <person name="Dunlap C."/>
            <person name="Arnold A.E."/>
            <person name="Porras-Alfaro A."/>
        </authorList>
    </citation>
    <scope>NUCLEOTIDE SEQUENCE [LARGE SCALE GENOMIC DNA]</scope>
    <source>
        <strain evidence="8 9">AZ0501</strain>
    </source>
</reference>
<keyword evidence="4 5" id="KW-0539">Nucleus</keyword>
<dbReference type="GO" id="GO:0006355">
    <property type="term" value="P:regulation of DNA-templated transcription"/>
    <property type="evidence" value="ECO:0007669"/>
    <property type="project" value="InterPro"/>
</dbReference>
<dbReference type="Gene3D" id="2.60.40.1970">
    <property type="entry name" value="YEATS domain"/>
    <property type="match status" value="1"/>
</dbReference>
<evidence type="ECO:0000256" key="3">
    <source>
        <dbReference type="ARBA" id="ARBA00023163"/>
    </source>
</evidence>
<dbReference type="GO" id="GO:0000785">
    <property type="term" value="C:chromatin"/>
    <property type="evidence" value="ECO:0007669"/>
    <property type="project" value="UniProtKB-ARBA"/>
</dbReference>
<dbReference type="Proteomes" id="UP000242875">
    <property type="component" value="Unassembled WGS sequence"/>
</dbReference>
<feature type="compositionally biased region" description="Basic residues" evidence="6">
    <location>
        <begin position="174"/>
        <end position="186"/>
    </location>
</feature>
<dbReference type="InterPro" id="IPR005033">
    <property type="entry name" value="YEATS"/>
</dbReference>
<name>A0A261Y266_9FUNG</name>
<dbReference type="GO" id="GO:0005634">
    <property type="term" value="C:nucleus"/>
    <property type="evidence" value="ECO:0007669"/>
    <property type="project" value="UniProtKB-SubCell"/>
</dbReference>
<keyword evidence="2" id="KW-0805">Transcription regulation</keyword>
<dbReference type="EMBL" id="MVBO01000032">
    <property type="protein sequence ID" value="OZJ04683.1"/>
    <property type="molecule type" value="Genomic_DNA"/>
</dbReference>